<evidence type="ECO:0000256" key="13">
    <source>
        <dbReference type="RuleBase" id="RU004273"/>
    </source>
</evidence>
<dbReference type="InterPro" id="IPR004843">
    <property type="entry name" value="Calcineurin-like_PHP"/>
</dbReference>
<evidence type="ECO:0000256" key="6">
    <source>
        <dbReference type="ARBA" id="ARBA00022737"/>
    </source>
</evidence>
<evidence type="ECO:0000256" key="9">
    <source>
        <dbReference type="ARBA" id="ARBA00023211"/>
    </source>
</evidence>
<dbReference type="PANTHER" id="PTHR46422">
    <property type="entry name" value="SERINE/THREONINE-PROTEIN PHOSPHATASE BSL3"/>
    <property type="match status" value="1"/>
</dbReference>
<dbReference type="InterPro" id="IPR015915">
    <property type="entry name" value="Kelch-typ_b-propeller"/>
</dbReference>
<dbReference type="VEuPathDB" id="PiroplasmaDB:TA08350"/>
<keyword evidence="15" id="KW-0812">Transmembrane</keyword>
<keyword evidence="10" id="KW-0539">Nucleus</keyword>
<comment type="catalytic activity">
    <reaction evidence="12 13">
        <text>O-phospho-L-threonyl-[protein] + H2O = L-threonyl-[protein] + phosphate</text>
        <dbReference type="Rhea" id="RHEA:47004"/>
        <dbReference type="Rhea" id="RHEA-COMP:11060"/>
        <dbReference type="Rhea" id="RHEA-COMP:11605"/>
        <dbReference type="ChEBI" id="CHEBI:15377"/>
        <dbReference type="ChEBI" id="CHEBI:30013"/>
        <dbReference type="ChEBI" id="CHEBI:43474"/>
        <dbReference type="ChEBI" id="CHEBI:61977"/>
        <dbReference type="EC" id="3.1.3.16"/>
    </reaction>
</comment>
<evidence type="ECO:0000256" key="5">
    <source>
        <dbReference type="ARBA" id="ARBA00022723"/>
    </source>
</evidence>
<dbReference type="InterPro" id="IPR006186">
    <property type="entry name" value="Ser/Thr-sp_prot-phosphatase"/>
</dbReference>
<gene>
    <name evidence="17" type="ORF">TA08350</name>
</gene>
<comment type="subcellular location">
    <subcellularLocation>
        <location evidence="2">Nucleus</location>
    </subcellularLocation>
</comment>
<comment type="similarity">
    <text evidence="3">Belongs to the PPP phosphatase family. BSU subfamily.</text>
</comment>
<dbReference type="OMA" id="FRHTSWM"/>
<evidence type="ECO:0000256" key="8">
    <source>
        <dbReference type="ARBA" id="ARBA00022912"/>
    </source>
</evidence>
<accession>Q4U9P3</accession>
<evidence type="ECO:0000313" key="17">
    <source>
        <dbReference type="EMBL" id="CAI76460.1"/>
    </source>
</evidence>
<keyword evidence="8" id="KW-0904">Protein phosphatase</keyword>
<evidence type="ECO:0000256" key="7">
    <source>
        <dbReference type="ARBA" id="ARBA00022801"/>
    </source>
</evidence>
<dbReference type="PANTHER" id="PTHR46422:SF4">
    <property type="entry name" value="SERINE_THREONINE-PROTEIN PHOSPHATASE BSL3"/>
    <property type="match status" value="1"/>
</dbReference>
<dbReference type="EC" id="3.1.3.16" evidence="13"/>
<keyword evidence="5" id="KW-0479">Metal-binding</keyword>
<dbReference type="AlphaFoldDB" id="Q4U9P3"/>
<dbReference type="GO" id="GO:0004722">
    <property type="term" value="F:protein serine/threonine phosphatase activity"/>
    <property type="evidence" value="ECO:0007669"/>
    <property type="project" value="UniProtKB-EC"/>
</dbReference>
<evidence type="ECO:0000256" key="15">
    <source>
        <dbReference type="SAM" id="Phobius"/>
    </source>
</evidence>
<dbReference type="Gene3D" id="2.120.10.80">
    <property type="entry name" value="Kelch-type beta propeller"/>
    <property type="match status" value="2"/>
</dbReference>
<evidence type="ECO:0000256" key="10">
    <source>
        <dbReference type="ARBA" id="ARBA00023242"/>
    </source>
</evidence>
<keyword evidence="7 13" id="KW-0378">Hydrolase</keyword>
<comment type="cofactor">
    <cofactor evidence="1">
        <name>Mn(2+)</name>
        <dbReference type="ChEBI" id="CHEBI:29035"/>
    </cofactor>
</comment>
<dbReference type="InParanoid" id="Q4U9P3"/>
<protein>
    <recommendedName>
        <fullName evidence="13">Serine/threonine-protein phosphatase</fullName>
        <ecNumber evidence="13">3.1.3.16</ecNumber>
    </recommendedName>
</protein>
<dbReference type="GO" id="GO:0009742">
    <property type="term" value="P:brassinosteroid mediated signaling pathway"/>
    <property type="evidence" value="ECO:0007669"/>
    <property type="project" value="InterPro"/>
</dbReference>
<proteinExistence type="inferred from homology"/>
<reference evidence="17 18" key="1">
    <citation type="journal article" date="2005" name="Science">
        <title>Genome of the host-cell transforming parasite Theileria annulata compared with T. parva.</title>
        <authorList>
            <person name="Pain A."/>
            <person name="Renauld H."/>
            <person name="Berriman M."/>
            <person name="Murphy L."/>
            <person name="Yeats C.A."/>
            <person name="Weir W."/>
            <person name="Kerhornou A."/>
            <person name="Aslett M."/>
            <person name="Bishop R."/>
            <person name="Bouchier C."/>
            <person name="Cochet M."/>
            <person name="Coulson R.M.R."/>
            <person name="Cronin A."/>
            <person name="de Villiers E.P."/>
            <person name="Fraser A."/>
            <person name="Fosker N."/>
            <person name="Gardner M."/>
            <person name="Goble A."/>
            <person name="Griffiths-Jones S."/>
            <person name="Harris D.E."/>
            <person name="Katzer F."/>
            <person name="Larke N."/>
            <person name="Lord A."/>
            <person name="Maser P."/>
            <person name="McKellar S."/>
            <person name="Mooney P."/>
            <person name="Morton F."/>
            <person name="Nene V."/>
            <person name="O'Neil S."/>
            <person name="Price C."/>
            <person name="Quail M.A."/>
            <person name="Rabbinowitsch E."/>
            <person name="Rawlings N.D."/>
            <person name="Rutter S."/>
            <person name="Saunders D."/>
            <person name="Seeger K."/>
            <person name="Shah T."/>
            <person name="Squares R."/>
            <person name="Squares S."/>
            <person name="Tivey A."/>
            <person name="Walker A.R."/>
            <person name="Woodward J."/>
            <person name="Dobbelaere D.A.E."/>
            <person name="Langsley G."/>
            <person name="Rajandream M.A."/>
            <person name="McKeever D."/>
            <person name="Shiels B."/>
            <person name="Tait A."/>
            <person name="Barrell B.G."/>
            <person name="Hall N."/>
        </authorList>
    </citation>
    <scope>NUCLEOTIDE SEQUENCE [LARGE SCALE GENOMIC DNA]</scope>
    <source>
        <strain evidence="18">Ankara</strain>
    </source>
</reference>
<feature type="region of interest" description="Disordered" evidence="14">
    <location>
        <begin position="767"/>
        <end position="795"/>
    </location>
</feature>
<keyword evidence="15" id="KW-0472">Membrane</keyword>
<dbReference type="Pfam" id="PF24681">
    <property type="entry name" value="Kelch_KLHDC2_KLHL20_DRC7"/>
    <property type="match status" value="1"/>
</dbReference>
<dbReference type="KEGG" id="tan:TA08350"/>
<dbReference type="RefSeq" id="XP_953085.1">
    <property type="nucleotide sequence ID" value="XM_947992.1"/>
</dbReference>
<evidence type="ECO:0000259" key="16">
    <source>
        <dbReference type="PROSITE" id="PS00125"/>
    </source>
</evidence>
<dbReference type="InterPro" id="IPR012391">
    <property type="entry name" value="Ser/Thr_prot_Pase_BSU1"/>
</dbReference>
<evidence type="ECO:0000313" key="18">
    <source>
        <dbReference type="Proteomes" id="UP000001950"/>
    </source>
</evidence>
<keyword evidence="15" id="KW-1133">Transmembrane helix</keyword>
<dbReference type="Pfam" id="PF24981">
    <property type="entry name" value="Beta-prop_ATRN-LZTR1"/>
    <property type="match status" value="1"/>
</dbReference>
<dbReference type="SMART" id="SM00156">
    <property type="entry name" value="PP2Ac"/>
    <property type="match status" value="1"/>
</dbReference>
<evidence type="ECO:0000256" key="1">
    <source>
        <dbReference type="ARBA" id="ARBA00001936"/>
    </source>
</evidence>
<name>Q4U9P3_THEAN</name>
<comment type="catalytic activity">
    <reaction evidence="11">
        <text>O-phospho-L-seryl-[protein] + H2O = L-seryl-[protein] + phosphate</text>
        <dbReference type="Rhea" id="RHEA:20629"/>
        <dbReference type="Rhea" id="RHEA-COMP:9863"/>
        <dbReference type="Rhea" id="RHEA-COMP:11604"/>
        <dbReference type="ChEBI" id="CHEBI:15377"/>
        <dbReference type="ChEBI" id="CHEBI:29999"/>
        <dbReference type="ChEBI" id="CHEBI:43474"/>
        <dbReference type="ChEBI" id="CHEBI:83421"/>
        <dbReference type="EC" id="3.1.3.16"/>
    </reaction>
</comment>
<dbReference type="PROSITE" id="PS00125">
    <property type="entry name" value="SER_THR_PHOSPHATASE"/>
    <property type="match status" value="1"/>
</dbReference>
<dbReference type="SUPFAM" id="SSF117281">
    <property type="entry name" value="Kelch motif"/>
    <property type="match status" value="2"/>
</dbReference>
<dbReference type="GO" id="GO:0046872">
    <property type="term" value="F:metal ion binding"/>
    <property type="evidence" value="ECO:0007669"/>
    <property type="project" value="UniProtKB-KW"/>
</dbReference>
<dbReference type="Pfam" id="PF00149">
    <property type="entry name" value="Metallophos"/>
    <property type="match status" value="1"/>
</dbReference>
<evidence type="ECO:0000256" key="11">
    <source>
        <dbReference type="ARBA" id="ARBA00047761"/>
    </source>
</evidence>
<dbReference type="OrthoDB" id="309851at2759"/>
<dbReference type="InterPro" id="IPR056737">
    <property type="entry name" value="Beta-prop_ATRN-MKLN-like"/>
</dbReference>
<dbReference type="Proteomes" id="UP000001950">
    <property type="component" value="Chromosome 4"/>
</dbReference>
<dbReference type="STRING" id="5874.Q4U9P3"/>
<dbReference type="eggNOG" id="KOG0379">
    <property type="taxonomic scope" value="Eukaryota"/>
</dbReference>
<evidence type="ECO:0000256" key="3">
    <source>
        <dbReference type="ARBA" id="ARBA00005671"/>
    </source>
</evidence>
<evidence type="ECO:0000256" key="12">
    <source>
        <dbReference type="ARBA" id="ARBA00048336"/>
    </source>
</evidence>
<dbReference type="eggNOG" id="KOG0374">
    <property type="taxonomic scope" value="Eukaryota"/>
</dbReference>
<feature type="transmembrane region" description="Helical" evidence="15">
    <location>
        <begin position="101"/>
        <end position="119"/>
    </location>
</feature>
<dbReference type="GeneID" id="3863045"/>
<dbReference type="GO" id="GO:0005634">
    <property type="term" value="C:nucleus"/>
    <property type="evidence" value="ECO:0007669"/>
    <property type="project" value="UniProtKB-SubCell"/>
</dbReference>
<evidence type="ECO:0000256" key="2">
    <source>
        <dbReference type="ARBA" id="ARBA00004123"/>
    </source>
</evidence>
<keyword evidence="6" id="KW-0677">Repeat</keyword>
<sequence length="795" mass="89892">MAYLKVVPQQGDVPPPRFGHTTTSVGSGKVVLFGGAVGDVGRYTITSDSFLYDVTTNHWTKLQTENPPSPRAAHAAACVETMQVVIFGGATGGGALSSDDVLNYIPILIYIAMYILFLLDLRRDKQLSWIIVPTTGRSPGRRYGHTMVFSKPNLILIGGNDGQMPSNDVWVLNVEQSPFSWNEVTFSPTIQLPPIRVYHSSDLCCEGPANGMIVIFGGRGNESKSLNDLWGLRQHRDGTWDWIEAPINSGNKPDPRYQHYNSIDSIDNSITCSFVGSKFVILGGRSDSDLNKSLSISVYDTETLEWFNISTIQRFRHSSWRFGPNLYIFGGFANQTQKHPTCELKILDCQKNGNTGVLFQSSPKTREEFRKPQDREIRLSAHAHAVRESVSDFSYLVRKISIDRLEEEGRKINKPEARSSLHWQNENPDTIYDRIIMKLLNPNELKFQKDSSFSISYKDINTLLNTVYHIIKEEETVLNLRAPIKIYGDIHGQYHDLTRLFKLYKSPLDEYLAEALCLEGDIESNDYLFLGDYVDRGFNSLEVICLLFALKCKYPAQIHLIRGNHEDPAINAVYGFQNECARRLNEDVDNPFSCWNAFNKIFELLPLGAIIEGRILCVHGGIGKSIERIDDIRSLKRPISVIPIPESPEDQLLLDLLWSDPTDNDSMLGTVPNEIRDPDRAGFIVKFGPDRVLKFLTNNDLQLIIRAHECVMDGFERFAGGRLITLFSATNYCNHHKNAGALLFIRRDLTIVPKLIYPSQDETSYDSWDMRMSDTRPPTPPRSTPMARDMIIEPA</sequence>
<dbReference type="EMBL" id="CR940353">
    <property type="protein sequence ID" value="CAI76460.1"/>
    <property type="molecule type" value="Genomic_DNA"/>
</dbReference>
<organism evidence="17 18">
    <name type="scientific">Theileria annulata</name>
    <dbReference type="NCBI Taxonomy" id="5874"/>
    <lineage>
        <taxon>Eukaryota</taxon>
        <taxon>Sar</taxon>
        <taxon>Alveolata</taxon>
        <taxon>Apicomplexa</taxon>
        <taxon>Aconoidasida</taxon>
        <taxon>Piroplasmida</taxon>
        <taxon>Theileriidae</taxon>
        <taxon>Theileria</taxon>
    </lineage>
</organism>
<keyword evidence="9" id="KW-0464">Manganese</keyword>
<evidence type="ECO:0000256" key="14">
    <source>
        <dbReference type="SAM" id="MobiDB-lite"/>
    </source>
</evidence>
<dbReference type="InterPro" id="IPR029052">
    <property type="entry name" value="Metallo-depent_PP-like"/>
</dbReference>
<feature type="domain" description="Serine/threonine specific protein phosphatases" evidence="16">
    <location>
        <begin position="561"/>
        <end position="566"/>
    </location>
</feature>
<dbReference type="PRINTS" id="PR00114">
    <property type="entry name" value="STPHPHTASE"/>
</dbReference>
<evidence type="ECO:0000256" key="4">
    <source>
        <dbReference type="ARBA" id="ARBA00022441"/>
    </source>
</evidence>
<dbReference type="PIRSF" id="PIRSF036363">
    <property type="entry name" value="PPP_BSU1"/>
    <property type="match status" value="1"/>
</dbReference>
<dbReference type="SUPFAM" id="SSF56300">
    <property type="entry name" value="Metallo-dependent phosphatases"/>
    <property type="match status" value="1"/>
</dbReference>
<keyword evidence="18" id="KW-1185">Reference proteome</keyword>
<dbReference type="Gene3D" id="3.60.21.10">
    <property type="match status" value="1"/>
</dbReference>
<keyword evidence="4" id="KW-0880">Kelch repeat</keyword>